<dbReference type="AlphaFoldDB" id="A0A1T5A0R3"/>
<evidence type="ECO:0000313" key="1">
    <source>
        <dbReference type="EMBL" id="SKB28359.1"/>
    </source>
</evidence>
<dbReference type="InterPro" id="IPR010064">
    <property type="entry name" value="HK97-gp10_tail"/>
</dbReference>
<dbReference type="Pfam" id="PF04883">
    <property type="entry name" value="HK97-gp10_like"/>
    <property type="match status" value="1"/>
</dbReference>
<proteinExistence type="predicted"/>
<keyword evidence="2" id="KW-1185">Reference proteome</keyword>
<reference evidence="2" key="1">
    <citation type="submission" date="2017-02" db="EMBL/GenBank/DDBJ databases">
        <authorList>
            <person name="Varghese N."/>
            <person name="Submissions S."/>
        </authorList>
    </citation>
    <scope>NUCLEOTIDE SEQUENCE [LARGE SCALE GENOMIC DNA]</scope>
    <source>
        <strain evidence="2">ATCC 35199</strain>
    </source>
</reference>
<organism evidence="1 2">
    <name type="scientific">Acetoanaerobium noterae</name>
    <dbReference type="NCBI Taxonomy" id="745369"/>
    <lineage>
        <taxon>Bacteria</taxon>
        <taxon>Bacillati</taxon>
        <taxon>Bacillota</taxon>
        <taxon>Clostridia</taxon>
        <taxon>Peptostreptococcales</taxon>
        <taxon>Filifactoraceae</taxon>
        <taxon>Acetoanaerobium</taxon>
    </lineage>
</organism>
<protein>
    <submittedName>
        <fullName evidence="1">Bacteriophage HK97-gp10, putative tail-component</fullName>
    </submittedName>
</protein>
<sequence length="110" mass="12242">METVGYYVEGIVETASLETAKETVKKLKASSPKNNGKYAKAWTFTPRNNGLSKSYVVHVKAPHYRLTHLLEYGHATRNGGRVPARPHIATAEKEAIEEFTKKVVQGIEES</sequence>
<name>A0A1T5A0R3_9FIRM</name>
<dbReference type="EMBL" id="FUYN01000001">
    <property type="protein sequence ID" value="SKB28359.1"/>
    <property type="molecule type" value="Genomic_DNA"/>
</dbReference>
<accession>A0A1T5A0R3</accession>
<gene>
    <name evidence="1" type="ORF">SAMN02745120_0601</name>
</gene>
<evidence type="ECO:0000313" key="2">
    <source>
        <dbReference type="Proteomes" id="UP000243406"/>
    </source>
</evidence>
<dbReference type="Proteomes" id="UP000243406">
    <property type="component" value="Unassembled WGS sequence"/>
</dbReference>